<dbReference type="GO" id="GO:0004222">
    <property type="term" value="F:metalloendopeptidase activity"/>
    <property type="evidence" value="ECO:0007669"/>
    <property type="project" value="TreeGrafter"/>
</dbReference>
<dbReference type="SUPFAM" id="SSF51261">
    <property type="entry name" value="Duplicated hybrid motif"/>
    <property type="match status" value="1"/>
</dbReference>
<keyword evidence="3" id="KW-1185">Reference proteome</keyword>
<dbReference type="KEGG" id="pbr:PB2503_06402"/>
<dbReference type="eggNOG" id="COG0739">
    <property type="taxonomic scope" value="Bacteria"/>
</dbReference>
<dbReference type="InterPro" id="IPR050570">
    <property type="entry name" value="Cell_wall_metabolism_enzyme"/>
</dbReference>
<dbReference type="OrthoDB" id="9815245at2"/>
<accession>E0THQ0</accession>
<dbReference type="Proteomes" id="UP000001302">
    <property type="component" value="Chromosome"/>
</dbReference>
<dbReference type="HOGENOM" id="CLU_029425_16_1_5"/>
<proteinExistence type="predicted"/>
<dbReference type="PANTHER" id="PTHR21666:SF270">
    <property type="entry name" value="MUREIN HYDROLASE ACTIVATOR ENVC"/>
    <property type="match status" value="1"/>
</dbReference>
<dbReference type="CDD" id="cd12797">
    <property type="entry name" value="M23_peptidase"/>
    <property type="match status" value="1"/>
</dbReference>
<dbReference type="PANTHER" id="PTHR21666">
    <property type="entry name" value="PEPTIDASE-RELATED"/>
    <property type="match status" value="1"/>
</dbReference>
<organism evidence="2 3">
    <name type="scientific">Parvularcula bermudensis (strain ATCC BAA-594 / HTCC2503 / KCTC 12087)</name>
    <dbReference type="NCBI Taxonomy" id="314260"/>
    <lineage>
        <taxon>Bacteria</taxon>
        <taxon>Pseudomonadati</taxon>
        <taxon>Pseudomonadota</taxon>
        <taxon>Alphaproteobacteria</taxon>
        <taxon>Parvularculales</taxon>
        <taxon>Parvularculaceae</taxon>
        <taxon>Parvularcula</taxon>
    </lineage>
</organism>
<dbReference type="Pfam" id="PF01551">
    <property type="entry name" value="Peptidase_M23"/>
    <property type="match status" value="1"/>
</dbReference>
<sequence>MLIVSGCASQRGVEGAFAAPVPQLSVNSPFGMRAPGRPHYGVDLRAPSGTPIASAEDGRVIFAGWMGGFGRLVKVRHKGEVETWYAHLSKFTVQPGSRVYRGQTIGFAGASGNATGAHLHFEIRHRGKPVDPLLYLNTRPRG</sequence>
<dbReference type="STRING" id="314260.PB2503_06402"/>
<dbReference type="RefSeq" id="WP_013300320.1">
    <property type="nucleotide sequence ID" value="NC_014414.1"/>
</dbReference>
<dbReference type="InterPro" id="IPR011055">
    <property type="entry name" value="Dup_hybrid_motif"/>
</dbReference>
<evidence type="ECO:0000313" key="2">
    <source>
        <dbReference type="EMBL" id="ADM09346.1"/>
    </source>
</evidence>
<dbReference type="EMBL" id="CP002156">
    <property type="protein sequence ID" value="ADM09346.1"/>
    <property type="molecule type" value="Genomic_DNA"/>
</dbReference>
<feature type="domain" description="M23ase beta-sheet core" evidence="1">
    <location>
        <begin position="38"/>
        <end position="132"/>
    </location>
</feature>
<name>E0THQ0_PARBH</name>
<evidence type="ECO:0000313" key="3">
    <source>
        <dbReference type="Proteomes" id="UP000001302"/>
    </source>
</evidence>
<reference evidence="3" key="1">
    <citation type="submission" date="2010-08" db="EMBL/GenBank/DDBJ databases">
        <title>Genome sequence of Parvularcula bermudensis HTCC2503.</title>
        <authorList>
            <person name="Kang D.-M."/>
            <person name="Oh H.-M."/>
            <person name="Cho J.-C."/>
        </authorList>
    </citation>
    <scope>NUCLEOTIDE SEQUENCE [LARGE SCALE GENOMIC DNA]</scope>
    <source>
        <strain evidence="3">ATCC BAA-594 / HTCC2503 / KCTC 12087</strain>
    </source>
</reference>
<dbReference type="InterPro" id="IPR016047">
    <property type="entry name" value="M23ase_b-sheet_dom"/>
</dbReference>
<protein>
    <submittedName>
        <fullName evidence="2">M23/M37 peptidase domain protein</fullName>
    </submittedName>
</protein>
<dbReference type="Gene3D" id="2.70.70.10">
    <property type="entry name" value="Glucose Permease (Domain IIA)"/>
    <property type="match status" value="1"/>
</dbReference>
<dbReference type="AlphaFoldDB" id="E0THQ0"/>
<evidence type="ECO:0000259" key="1">
    <source>
        <dbReference type="Pfam" id="PF01551"/>
    </source>
</evidence>
<reference evidence="2 3" key="2">
    <citation type="journal article" date="2011" name="J. Bacteriol.">
        <title>Complete genome sequence of strain HTCC2503T of Parvularcula bermudensis, the type species of the order "Parvularculales" in the class Alphaproteobacteria.</title>
        <authorList>
            <person name="Oh H.M."/>
            <person name="Kang I."/>
            <person name="Vergin K.L."/>
            <person name="Kang D."/>
            <person name="Rhee K.H."/>
            <person name="Giovannoni S.J."/>
            <person name="Cho J.C."/>
        </authorList>
    </citation>
    <scope>NUCLEOTIDE SEQUENCE [LARGE SCALE GENOMIC DNA]</scope>
    <source>
        <strain evidence="3">ATCC BAA-594 / HTCC2503 / KCTC 12087</strain>
    </source>
</reference>
<gene>
    <name evidence="2" type="ordered locus">PB2503_06402</name>
</gene>